<dbReference type="AlphaFoldDB" id="A0A2U2I7V0"/>
<evidence type="ECO:0000256" key="5">
    <source>
        <dbReference type="ARBA" id="ARBA00022741"/>
    </source>
</evidence>
<gene>
    <name evidence="10" type="primary">ispE</name>
    <name evidence="13" type="ORF">C7C56_000105</name>
</gene>
<dbReference type="GO" id="GO:0019288">
    <property type="term" value="P:isopentenyl diphosphate biosynthetic process, methylerythritol 4-phosphate pathway"/>
    <property type="evidence" value="ECO:0007669"/>
    <property type="project" value="UniProtKB-UniRule"/>
</dbReference>
<keyword evidence="7 10" id="KW-0067">ATP-binding</keyword>
<dbReference type="InterPro" id="IPR014721">
    <property type="entry name" value="Ribsml_uS5_D2-typ_fold_subgr"/>
</dbReference>
<dbReference type="InterPro" id="IPR006204">
    <property type="entry name" value="GHMP_kinase_N_dom"/>
</dbReference>
<feature type="active site" evidence="10">
    <location>
        <position position="157"/>
    </location>
</feature>
<reference evidence="13 14" key="1">
    <citation type="submission" date="2018-04" db="EMBL/GenBank/DDBJ databases">
        <title>Massilia violaceinigra sp. nov., a novel purple-pigmented bacterium isolated from Tianshan glacier, Xinjiang, China.</title>
        <authorList>
            <person name="Wang H."/>
        </authorList>
    </citation>
    <scope>NUCLEOTIDE SEQUENCE [LARGE SCALE GENOMIC DNA]</scope>
    <source>
        <strain evidence="13 14">B448-2</strain>
    </source>
</reference>
<dbReference type="SUPFAM" id="SSF54211">
    <property type="entry name" value="Ribosomal protein S5 domain 2-like"/>
    <property type="match status" value="1"/>
</dbReference>
<comment type="caution">
    <text evidence="13">The sequence shown here is derived from an EMBL/GenBank/DDBJ whole genome shotgun (WGS) entry which is preliminary data.</text>
</comment>
<dbReference type="GO" id="GO:0016114">
    <property type="term" value="P:terpenoid biosynthetic process"/>
    <property type="evidence" value="ECO:0007669"/>
    <property type="project" value="UniProtKB-UniRule"/>
</dbReference>
<dbReference type="RefSeq" id="WP_106755490.1">
    <property type="nucleotide sequence ID" value="NZ_PXWF02000001.1"/>
</dbReference>
<keyword evidence="5 10" id="KW-0547">Nucleotide-binding</keyword>
<dbReference type="PIRSF" id="PIRSF010376">
    <property type="entry name" value="IspE"/>
    <property type="match status" value="1"/>
</dbReference>
<protein>
    <recommendedName>
        <fullName evidence="3 10">4-diphosphocytidyl-2-C-methyl-D-erythritol kinase</fullName>
        <shortName evidence="10">CMK</shortName>
        <ecNumber evidence="2 10">2.7.1.148</ecNumber>
    </recommendedName>
    <alternativeName>
        <fullName evidence="9 10">4-(cytidine-5'-diphospho)-2-C-methyl-D-erythritol kinase</fullName>
    </alternativeName>
</protein>
<feature type="domain" description="GHMP kinase C-terminal" evidence="12">
    <location>
        <begin position="229"/>
        <end position="291"/>
    </location>
</feature>
<keyword evidence="4 10" id="KW-0808">Transferase</keyword>
<evidence type="ECO:0000256" key="2">
    <source>
        <dbReference type="ARBA" id="ARBA00012052"/>
    </source>
</evidence>
<dbReference type="GO" id="GO:0005524">
    <property type="term" value="F:ATP binding"/>
    <property type="evidence" value="ECO:0007669"/>
    <property type="project" value="UniProtKB-UniRule"/>
</dbReference>
<organism evidence="13 14">
    <name type="scientific">Massilia glaciei</name>
    <dbReference type="NCBI Taxonomy" id="1524097"/>
    <lineage>
        <taxon>Bacteria</taxon>
        <taxon>Pseudomonadati</taxon>
        <taxon>Pseudomonadota</taxon>
        <taxon>Betaproteobacteria</taxon>
        <taxon>Burkholderiales</taxon>
        <taxon>Oxalobacteraceae</taxon>
        <taxon>Telluria group</taxon>
        <taxon>Massilia</taxon>
    </lineage>
</organism>
<dbReference type="OrthoDB" id="9809438at2"/>
<evidence type="ECO:0000256" key="7">
    <source>
        <dbReference type="ARBA" id="ARBA00022840"/>
    </source>
</evidence>
<comment type="function">
    <text evidence="10">Catalyzes the phosphorylation of the position 2 hydroxy group of 4-diphosphocytidyl-2C-methyl-D-erythritol.</text>
</comment>
<name>A0A2U2I7V0_9BURK</name>
<comment type="catalytic activity">
    <reaction evidence="10">
        <text>4-CDP-2-C-methyl-D-erythritol + ATP = 4-CDP-2-C-methyl-D-erythritol 2-phosphate + ADP + H(+)</text>
        <dbReference type="Rhea" id="RHEA:18437"/>
        <dbReference type="ChEBI" id="CHEBI:15378"/>
        <dbReference type="ChEBI" id="CHEBI:30616"/>
        <dbReference type="ChEBI" id="CHEBI:57823"/>
        <dbReference type="ChEBI" id="CHEBI:57919"/>
        <dbReference type="ChEBI" id="CHEBI:456216"/>
        <dbReference type="EC" id="2.7.1.148"/>
    </reaction>
</comment>
<keyword evidence="14" id="KW-1185">Reference proteome</keyword>
<dbReference type="Gene3D" id="3.30.70.890">
    <property type="entry name" value="GHMP kinase, C-terminal domain"/>
    <property type="match status" value="1"/>
</dbReference>
<dbReference type="PANTHER" id="PTHR43527:SF2">
    <property type="entry name" value="4-DIPHOSPHOCYTIDYL-2-C-METHYL-D-ERYTHRITOL KINASE, CHLOROPLASTIC"/>
    <property type="match status" value="1"/>
</dbReference>
<dbReference type="PANTHER" id="PTHR43527">
    <property type="entry name" value="4-DIPHOSPHOCYTIDYL-2-C-METHYL-D-ERYTHRITOL KINASE, CHLOROPLASTIC"/>
    <property type="match status" value="1"/>
</dbReference>
<dbReference type="Proteomes" id="UP000241421">
    <property type="component" value="Unassembled WGS sequence"/>
</dbReference>
<sequence>MGAEGGGPATAPKAANDRLHHCPAPAKLNLFLHVTGRRADGYHLLQTVFQMLDHGDVLHFDLRDDERIVRTTEVPGVPEQHDLVVRALLLLRAEYARRHGGLPPGVDIAIEKILPMGGGLGGGSSDAATALMALNHLWRAGLTQGELMALSLPLGADIPFFIFGQTAFAEGVGEALQAVEAPDCWYVVLEPGVAVPTAEIFCAEDLTRDAIPVRIADFSRHMKTRGGLTGFGRNDLQAVASRLFAPVAQAIEWLGAYGEARMTGSGACVFCAFSSEAQADAVLTKVPAKWKAWKAKSLQRHPLWAVMQTHQDVE</sequence>
<dbReference type="InterPro" id="IPR036554">
    <property type="entry name" value="GHMP_kinase_C_sf"/>
</dbReference>
<comment type="pathway">
    <text evidence="10">Isoprenoid biosynthesis; isopentenyl diphosphate biosynthesis via DXP pathway; isopentenyl diphosphate from 1-deoxy-D-xylulose 5-phosphate: step 3/6.</text>
</comment>
<dbReference type="Pfam" id="PF08544">
    <property type="entry name" value="GHMP_kinases_C"/>
    <property type="match status" value="1"/>
</dbReference>
<dbReference type="UniPathway" id="UPA00056">
    <property type="reaction ID" value="UER00094"/>
</dbReference>
<dbReference type="InterPro" id="IPR004424">
    <property type="entry name" value="IspE"/>
</dbReference>
<evidence type="ECO:0000256" key="3">
    <source>
        <dbReference type="ARBA" id="ARBA00017473"/>
    </source>
</evidence>
<feature type="active site" evidence="10">
    <location>
        <position position="27"/>
    </location>
</feature>
<proteinExistence type="inferred from homology"/>
<feature type="domain" description="GHMP kinase N-terminal" evidence="11">
    <location>
        <begin position="83"/>
        <end position="165"/>
    </location>
</feature>
<comment type="similarity">
    <text evidence="1 10">Belongs to the GHMP kinase family. IspE subfamily.</text>
</comment>
<evidence type="ECO:0000256" key="8">
    <source>
        <dbReference type="ARBA" id="ARBA00023229"/>
    </source>
</evidence>
<evidence type="ECO:0000256" key="10">
    <source>
        <dbReference type="HAMAP-Rule" id="MF_00061"/>
    </source>
</evidence>
<dbReference type="EC" id="2.7.1.148" evidence="2 10"/>
<evidence type="ECO:0000313" key="14">
    <source>
        <dbReference type="Proteomes" id="UP000241421"/>
    </source>
</evidence>
<dbReference type="EMBL" id="PXWF02000001">
    <property type="protein sequence ID" value="PWF55789.1"/>
    <property type="molecule type" value="Genomic_DNA"/>
</dbReference>
<dbReference type="Pfam" id="PF00288">
    <property type="entry name" value="GHMP_kinases_N"/>
    <property type="match status" value="1"/>
</dbReference>
<evidence type="ECO:0000259" key="11">
    <source>
        <dbReference type="Pfam" id="PF00288"/>
    </source>
</evidence>
<evidence type="ECO:0000256" key="4">
    <source>
        <dbReference type="ARBA" id="ARBA00022679"/>
    </source>
</evidence>
<dbReference type="HAMAP" id="MF_00061">
    <property type="entry name" value="IspE"/>
    <property type="match status" value="1"/>
</dbReference>
<dbReference type="InterPro" id="IPR013750">
    <property type="entry name" value="GHMP_kinase_C_dom"/>
</dbReference>
<evidence type="ECO:0000256" key="9">
    <source>
        <dbReference type="ARBA" id="ARBA00032554"/>
    </source>
</evidence>
<dbReference type="NCBIfam" id="TIGR00154">
    <property type="entry name" value="ispE"/>
    <property type="match status" value="1"/>
</dbReference>
<dbReference type="SUPFAM" id="SSF55060">
    <property type="entry name" value="GHMP Kinase, C-terminal domain"/>
    <property type="match status" value="1"/>
</dbReference>
<evidence type="ECO:0000256" key="6">
    <source>
        <dbReference type="ARBA" id="ARBA00022777"/>
    </source>
</evidence>
<accession>A0A2U2I7V0</accession>
<dbReference type="Gene3D" id="3.30.230.10">
    <property type="match status" value="1"/>
</dbReference>
<keyword evidence="8 10" id="KW-0414">Isoprene biosynthesis</keyword>
<evidence type="ECO:0000259" key="12">
    <source>
        <dbReference type="Pfam" id="PF08544"/>
    </source>
</evidence>
<feature type="binding site" evidence="10">
    <location>
        <begin position="115"/>
        <end position="125"/>
    </location>
    <ligand>
        <name>ATP</name>
        <dbReference type="ChEBI" id="CHEBI:30616"/>
    </ligand>
</feature>
<keyword evidence="6 10" id="KW-0418">Kinase</keyword>
<evidence type="ECO:0000256" key="1">
    <source>
        <dbReference type="ARBA" id="ARBA00009684"/>
    </source>
</evidence>
<evidence type="ECO:0000313" key="13">
    <source>
        <dbReference type="EMBL" id="PWF55789.1"/>
    </source>
</evidence>
<dbReference type="InterPro" id="IPR020568">
    <property type="entry name" value="Ribosomal_Su5_D2-typ_SF"/>
</dbReference>
<dbReference type="GO" id="GO:0050515">
    <property type="term" value="F:4-(cytidine 5'-diphospho)-2-C-methyl-D-erythritol kinase activity"/>
    <property type="evidence" value="ECO:0007669"/>
    <property type="project" value="UniProtKB-UniRule"/>
</dbReference>